<keyword evidence="4 9" id="KW-1133">Transmembrane helix</keyword>
<proteinExistence type="inferred from homology"/>
<comment type="caution">
    <text evidence="10">The sequence shown here is derived from an EMBL/GenBank/DDBJ whole genome shotgun (WGS) entry which is preliminary data.</text>
</comment>
<dbReference type="InterPro" id="IPR007568">
    <property type="entry name" value="RTA1"/>
</dbReference>
<feature type="transmembrane region" description="Helical" evidence="9">
    <location>
        <begin position="376"/>
        <end position="397"/>
    </location>
</feature>
<evidence type="ECO:0000256" key="7">
    <source>
        <dbReference type="ARBA" id="ARBA00037472"/>
    </source>
</evidence>
<evidence type="ECO:0000256" key="2">
    <source>
        <dbReference type="ARBA" id="ARBA00009969"/>
    </source>
</evidence>
<evidence type="ECO:0000256" key="1">
    <source>
        <dbReference type="ARBA" id="ARBA00004651"/>
    </source>
</evidence>
<protein>
    <recommendedName>
        <fullName evidence="8">Sphingoid long-chain base transporter RSB1</fullName>
    </recommendedName>
</protein>
<dbReference type="Pfam" id="PF04479">
    <property type="entry name" value="RTA1"/>
    <property type="match status" value="1"/>
</dbReference>
<evidence type="ECO:0000256" key="5">
    <source>
        <dbReference type="ARBA" id="ARBA00023055"/>
    </source>
</evidence>
<feature type="transmembrane region" description="Helical" evidence="9">
    <location>
        <begin position="182"/>
        <end position="206"/>
    </location>
</feature>
<reference evidence="10" key="1">
    <citation type="submission" date="2022-12" db="EMBL/GenBank/DDBJ databases">
        <authorList>
            <person name="Brejova B."/>
        </authorList>
    </citation>
    <scope>NUCLEOTIDE SEQUENCE</scope>
</reference>
<dbReference type="AlphaFoldDB" id="A0A9W4TTE3"/>
<feature type="transmembrane region" description="Helical" evidence="9">
    <location>
        <begin position="227"/>
        <end position="249"/>
    </location>
</feature>
<feature type="transmembrane region" description="Helical" evidence="9">
    <location>
        <begin position="332"/>
        <end position="356"/>
    </location>
</feature>
<feature type="transmembrane region" description="Helical" evidence="9">
    <location>
        <begin position="151"/>
        <end position="170"/>
    </location>
</feature>
<evidence type="ECO:0000256" key="8">
    <source>
        <dbReference type="ARBA" id="ARBA00041117"/>
    </source>
</evidence>
<evidence type="ECO:0000313" key="11">
    <source>
        <dbReference type="Proteomes" id="UP001152885"/>
    </source>
</evidence>
<evidence type="ECO:0000256" key="3">
    <source>
        <dbReference type="ARBA" id="ARBA00022692"/>
    </source>
</evidence>
<keyword evidence="6 9" id="KW-0472">Membrane</keyword>
<dbReference type="OrthoDB" id="3358017at2759"/>
<organism evidence="10 11">
    <name type="scientific">Candida verbasci</name>
    <dbReference type="NCBI Taxonomy" id="1227364"/>
    <lineage>
        <taxon>Eukaryota</taxon>
        <taxon>Fungi</taxon>
        <taxon>Dikarya</taxon>
        <taxon>Ascomycota</taxon>
        <taxon>Saccharomycotina</taxon>
        <taxon>Pichiomycetes</taxon>
        <taxon>Debaryomycetaceae</taxon>
        <taxon>Candida/Lodderomyces clade</taxon>
        <taxon>Candida</taxon>
    </lineage>
</organism>
<keyword evidence="3 9" id="KW-0812">Transmembrane</keyword>
<dbReference type="EMBL" id="CANTUO010000001">
    <property type="protein sequence ID" value="CAI5757316.1"/>
    <property type="molecule type" value="Genomic_DNA"/>
</dbReference>
<evidence type="ECO:0000256" key="6">
    <source>
        <dbReference type="ARBA" id="ARBA00023136"/>
    </source>
</evidence>
<evidence type="ECO:0000313" key="10">
    <source>
        <dbReference type="EMBL" id="CAI5757316.1"/>
    </source>
</evidence>
<comment type="function">
    <text evidence="7">Catalyzes the ATP-dependent translocation of sphingoid long-chain bases (LCBs) from the cytoplasmic site toward the extracytoplasmic side of the membrane (flip-flop). Involved in the establishment of the functional lipid asymmetry of the plasma membrane. Regulates intracellular levels of LCBs, sphingolipid precursors that are growth inhibitory at increased levels.</text>
</comment>
<feature type="transmembrane region" description="Helical" evidence="9">
    <location>
        <begin position="117"/>
        <end position="139"/>
    </location>
</feature>
<keyword evidence="11" id="KW-1185">Reference proteome</keyword>
<dbReference type="GO" id="GO:0000324">
    <property type="term" value="C:fungal-type vacuole"/>
    <property type="evidence" value="ECO:0007669"/>
    <property type="project" value="TreeGrafter"/>
</dbReference>
<dbReference type="PANTHER" id="PTHR31465:SF9">
    <property type="entry name" value="SPHINGOID LONG-CHAIN BASE TRANSPORTER RSB1"/>
    <property type="match status" value="1"/>
</dbReference>
<comment type="similarity">
    <text evidence="2">Belongs to the lipid-translocating exporter (LTE) (TC 9.A.26.1) family.</text>
</comment>
<accession>A0A9W4TTE3</accession>
<evidence type="ECO:0000256" key="9">
    <source>
        <dbReference type="SAM" id="Phobius"/>
    </source>
</evidence>
<dbReference type="PANTHER" id="PTHR31465">
    <property type="entry name" value="PROTEIN RTA1-RELATED"/>
    <property type="match status" value="1"/>
</dbReference>
<evidence type="ECO:0000256" key="4">
    <source>
        <dbReference type="ARBA" id="ARBA00022989"/>
    </source>
</evidence>
<comment type="subcellular location">
    <subcellularLocation>
        <location evidence="1">Cell membrane</location>
        <topology evidence="1">Multi-pass membrane protein</topology>
    </subcellularLocation>
</comment>
<feature type="transmembrane region" description="Helical" evidence="9">
    <location>
        <begin position="261"/>
        <end position="287"/>
    </location>
</feature>
<gene>
    <name evidence="10" type="ORF">CANVERA_P1832</name>
</gene>
<dbReference type="GO" id="GO:0006869">
    <property type="term" value="P:lipid transport"/>
    <property type="evidence" value="ECO:0007669"/>
    <property type="project" value="UniProtKB-KW"/>
</dbReference>
<name>A0A9W4TTE3_9ASCO</name>
<sequence>MDYYNSFLDQYLTSWYPTTTINPTSTISISSIDPTNTAGLALTFLNLQHQIQTETNSISLYYLSRNARGAAATYTILRIQQILQTAAATATQQLPQITEELVNATLNLKQLEWDSNLYAMNLSVPFNLLFGILFILIMFYQIGICAWFKDFYFSICMVCGCLLEFIGYIARTVAHYSYSDPNLYLCQIICLTIAPAFIMMSIYYLLAKLVVIHGLQYSILSPIQLSYIFIIFDVLSLVIQAIGGAIAAINLRMLRNSNVGSYIMLSGIAFQAFSMTVYILFLMDFLIRVFKIPNKSFQLFRFIRFLFGSNEMRQEFEISYNSKFRPIREKQIFNYMPLFIMISVLFVYVRCIYRVIELSQGWRGFLITHEEYVLTLDALMVLLCVLIYVLFHPGLIFNKMNIPLKKKKLKDIEMKNEVRSTPISQPYYSSRLRLPEKSTVSSTISSFDKSTIINSRFDSPSF</sequence>
<keyword evidence="5" id="KW-0445">Lipid transport</keyword>
<keyword evidence="5" id="KW-0813">Transport</keyword>
<dbReference type="GO" id="GO:0005886">
    <property type="term" value="C:plasma membrane"/>
    <property type="evidence" value="ECO:0007669"/>
    <property type="project" value="UniProtKB-SubCell"/>
</dbReference>
<dbReference type="Proteomes" id="UP001152885">
    <property type="component" value="Unassembled WGS sequence"/>
</dbReference>